<feature type="transmembrane region" description="Helical" evidence="8">
    <location>
        <begin position="173"/>
        <end position="193"/>
    </location>
</feature>
<keyword evidence="3" id="KW-0813">Transport</keyword>
<evidence type="ECO:0000313" key="9">
    <source>
        <dbReference type="EMBL" id="KAK3046703.1"/>
    </source>
</evidence>
<evidence type="ECO:0000256" key="7">
    <source>
        <dbReference type="SAM" id="MobiDB-lite"/>
    </source>
</evidence>
<feature type="compositionally biased region" description="Polar residues" evidence="7">
    <location>
        <begin position="38"/>
        <end position="52"/>
    </location>
</feature>
<dbReference type="SUPFAM" id="SSF103473">
    <property type="entry name" value="MFS general substrate transporter"/>
    <property type="match status" value="1"/>
</dbReference>
<feature type="transmembrane region" description="Helical" evidence="8">
    <location>
        <begin position="458"/>
        <end position="480"/>
    </location>
</feature>
<evidence type="ECO:0000256" key="1">
    <source>
        <dbReference type="ARBA" id="ARBA00004141"/>
    </source>
</evidence>
<feature type="transmembrane region" description="Helical" evidence="8">
    <location>
        <begin position="142"/>
        <end position="161"/>
    </location>
</feature>
<sequence>MQAMDADFNVVAEMRRPSIAAVQDEKRGMATYKGDMDTASTEIGSDSTNSTEPTKEELKMLRRVSGSINWQMMTITFIEFCERFSYYGTTAVFVNFIQQPRPFGSRTGNIQPNAACLAAMGSMEACMQPGGLGQDQRAATGLVMFNQFWAYIMPLVGGYLADSYLGRFMTIQWSILAAMIGHIILICSSLPSVMDNPSSAMGCFAVGLVIMGVSTGGFKSNISPLLAEQIKQTRPEVITLASGERVIKDPQVTISRVFLYFYMMINFGSLAGGIGMVYAERYIGFWLSYALPTFMFFFAPLVLMACKKHYVLAKPTGSVTSKAFALLRLASKGKWSPNPVRTYKNMQTEGFWDDVKPSRLGASAPAWMNDIDDEWVDQVARGFNACKVFCWLPLYWLAYNQMTNNLTSQSATMTLNGVPNDLINNLNPITLVLFIPIMDWVIYPALRKARIHFTPLKRITWGFGIASLSMVSSAVIQYYIYRTSACPDRFVNEGVHNDVSCTSPINVWVQAVPYCLIGFSEIFASVTGLEYAFSKAPENMRGLVMGVNLLQTAFSAALGQALLPLAEDPLLTWNYAMVAILAALGGVAFWFTWRGYDKREDELNMLGATQYLGRKGGEGGGDEKL</sequence>
<feature type="region of interest" description="Disordered" evidence="7">
    <location>
        <begin position="36"/>
        <end position="55"/>
    </location>
</feature>
<protein>
    <submittedName>
        <fullName evidence="9">Uncharacterized protein</fullName>
    </submittedName>
</protein>
<evidence type="ECO:0000256" key="2">
    <source>
        <dbReference type="ARBA" id="ARBA00005982"/>
    </source>
</evidence>
<feature type="transmembrane region" description="Helical" evidence="8">
    <location>
        <begin position="257"/>
        <end position="279"/>
    </location>
</feature>
<accession>A0AAJ0G483</accession>
<evidence type="ECO:0000256" key="6">
    <source>
        <dbReference type="ARBA" id="ARBA00023136"/>
    </source>
</evidence>
<reference evidence="9" key="1">
    <citation type="submission" date="2023-04" db="EMBL/GenBank/DDBJ databases">
        <title>Black Yeasts Isolated from many extreme environments.</title>
        <authorList>
            <person name="Coleine C."/>
            <person name="Stajich J.E."/>
            <person name="Selbmann L."/>
        </authorList>
    </citation>
    <scope>NUCLEOTIDE SEQUENCE</scope>
    <source>
        <strain evidence="9">CCFEE 5312</strain>
    </source>
</reference>
<dbReference type="FunFam" id="1.20.1250.20:FF:000085">
    <property type="entry name" value="MFS peptide transporter Ptr2"/>
    <property type="match status" value="1"/>
</dbReference>
<dbReference type="PANTHER" id="PTHR11654">
    <property type="entry name" value="OLIGOPEPTIDE TRANSPORTER-RELATED"/>
    <property type="match status" value="1"/>
</dbReference>
<evidence type="ECO:0000256" key="3">
    <source>
        <dbReference type="ARBA" id="ARBA00022448"/>
    </source>
</evidence>
<name>A0AAJ0G483_9PEZI</name>
<keyword evidence="6 8" id="KW-0472">Membrane</keyword>
<keyword evidence="5 8" id="KW-1133">Transmembrane helix</keyword>
<dbReference type="Pfam" id="PF00854">
    <property type="entry name" value="PTR2"/>
    <property type="match status" value="1"/>
</dbReference>
<dbReference type="InterPro" id="IPR036259">
    <property type="entry name" value="MFS_trans_sf"/>
</dbReference>
<evidence type="ECO:0000256" key="8">
    <source>
        <dbReference type="SAM" id="Phobius"/>
    </source>
</evidence>
<evidence type="ECO:0000256" key="4">
    <source>
        <dbReference type="ARBA" id="ARBA00022692"/>
    </source>
</evidence>
<feature type="transmembrane region" description="Helical" evidence="8">
    <location>
        <begin position="285"/>
        <end position="306"/>
    </location>
</feature>
<dbReference type="Gene3D" id="1.20.1250.20">
    <property type="entry name" value="MFS general substrate transporter like domains"/>
    <property type="match status" value="1"/>
</dbReference>
<comment type="similarity">
    <text evidence="2">Belongs to the major facilitator superfamily. Proton-dependent oligopeptide transporter (POT/PTR) (TC 2.A.17) family.</text>
</comment>
<feature type="transmembrane region" description="Helical" evidence="8">
    <location>
        <begin position="543"/>
        <end position="563"/>
    </location>
</feature>
<proteinExistence type="inferred from homology"/>
<evidence type="ECO:0000313" key="10">
    <source>
        <dbReference type="Proteomes" id="UP001271007"/>
    </source>
</evidence>
<dbReference type="EMBL" id="JAWDJX010000083">
    <property type="protein sequence ID" value="KAK3046703.1"/>
    <property type="molecule type" value="Genomic_DNA"/>
</dbReference>
<dbReference type="AlphaFoldDB" id="A0AAJ0G483"/>
<feature type="transmembrane region" description="Helical" evidence="8">
    <location>
        <begin position="426"/>
        <end position="446"/>
    </location>
</feature>
<keyword evidence="4 8" id="KW-0812">Transmembrane</keyword>
<dbReference type="Proteomes" id="UP001271007">
    <property type="component" value="Unassembled WGS sequence"/>
</dbReference>
<dbReference type="GO" id="GO:0071916">
    <property type="term" value="F:dipeptide transmembrane transporter activity"/>
    <property type="evidence" value="ECO:0007669"/>
    <property type="project" value="UniProtKB-ARBA"/>
</dbReference>
<dbReference type="InterPro" id="IPR000109">
    <property type="entry name" value="POT_fam"/>
</dbReference>
<gene>
    <name evidence="9" type="ORF">LTR09_011850</name>
</gene>
<comment type="subcellular location">
    <subcellularLocation>
        <location evidence="1">Membrane</location>
        <topology evidence="1">Multi-pass membrane protein</topology>
    </subcellularLocation>
</comment>
<evidence type="ECO:0000256" key="5">
    <source>
        <dbReference type="ARBA" id="ARBA00022989"/>
    </source>
</evidence>
<keyword evidence="10" id="KW-1185">Reference proteome</keyword>
<feature type="transmembrane region" description="Helical" evidence="8">
    <location>
        <begin position="575"/>
        <end position="593"/>
    </location>
</feature>
<organism evidence="9 10">
    <name type="scientific">Extremus antarcticus</name>
    <dbReference type="NCBI Taxonomy" id="702011"/>
    <lineage>
        <taxon>Eukaryota</taxon>
        <taxon>Fungi</taxon>
        <taxon>Dikarya</taxon>
        <taxon>Ascomycota</taxon>
        <taxon>Pezizomycotina</taxon>
        <taxon>Dothideomycetes</taxon>
        <taxon>Dothideomycetidae</taxon>
        <taxon>Mycosphaerellales</taxon>
        <taxon>Extremaceae</taxon>
        <taxon>Extremus</taxon>
    </lineage>
</organism>
<comment type="caution">
    <text evidence="9">The sequence shown here is derived from an EMBL/GenBank/DDBJ whole genome shotgun (WGS) entry which is preliminary data.</text>
</comment>
<dbReference type="GO" id="GO:0005886">
    <property type="term" value="C:plasma membrane"/>
    <property type="evidence" value="ECO:0007669"/>
    <property type="project" value="UniProtKB-ARBA"/>
</dbReference>